<sequence length="168" mass="17862">MSKLRPVPWPVWLITALAAIATAAAVSGQHWVEVTGADDTGLLYPVLVGIVPVFVWIGTGIADSILLVRRSRERQHLGQLAEGWGKRVTTSFAWVLGMFTLAVIIVGLLWLAADLWIAQQSANYTGSGDEFELPRTIAIVIGLVFAPGLSAAVPAVLMAASSGPVEDF</sequence>
<gene>
    <name evidence="2" type="ORF">ACFSW7_07810</name>
</gene>
<reference evidence="3" key="1">
    <citation type="journal article" date="2019" name="Int. J. Syst. Evol. Microbiol.">
        <title>The Global Catalogue of Microorganisms (GCM) 10K type strain sequencing project: providing services to taxonomists for standard genome sequencing and annotation.</title>
        <authorList>
            <consortium name="The Broad Institute Genomics Platform"/>
            <consortium name="The Broad Institute Genome Sequencing Center for Infectious Disease"/>
            <person name="Wu L."/>
            <person name="Ma J."/>
        </authorList>
    </citation>
    <scope>NUCLEOTIDE SEQUENCE [LARGE SCALE GENOMIC DNA]</scope>
    <source>
        <strain evidence="3">TISTR 1514</strain>
    </source>
</reference>
<evidence type="ECO:0000313" key="2">
    <source>
        <dbReference type="EMBL" id="MFD2758282.1"/>
    </source>
</evidence>
<keyword evidence="1" id="KW-0812">Transmembrane</keyword>
<dbReference type="Proteomes" id="UP001597492">
    <property type="component" value="Unassembled WGS sequence"/>
</dbReference>
<keyword evidence="1" id="KW-0472">Membrane</keyword>
<evidence type="ECO:0000256" key="1">
    <source>
        <dbReference type="SAM" id="Phobius"/>
    </source>
</evidence>
<organism evidence="2 3">
    <name type="scientific">Gulosibacter faecalis</name>
    <dbReference type="NCBI Taxonomy" id="272240"/>
    <lineage>
        <taxon>Bacteria</taxon>
        <taxon>Bacillati</taxon>
        <taxon>Actinomycetota</taxon>
        <taxon>Actinomycetes</taxon>
        <taxon>Micrococcales</taxon>
        <taxon>Microbacteriaceae</taxon>
        <taxon>Gulosibacter</taxon>
    </lineage>
</organism>
<feature type="transmembrane region" description="Helical" evidence="1">
    <location>
        <begin position="92"/>
        <end position="117"/>
    </location>
</feature>
<proteinExistence type="predicted"/>
<accession>A0ABW5UX59</accession>
<dbReference type="EMBL" id="JBHUNE010000006">
    <property type="protein sequence ID" value="MFD2758282.1"/>
    <property type="molecule type" value="Genomic_DNA"/>
</dbReference>
<name>A0ABW5UX59_9MICO</name>
<protein>
    <recommendedName>
        <fullName evidence="4">ABC transporter permease</fullName>
    </recommendedName>
</protein>
<dbReference type="RefSeq" id="WP_019619504.1">
    <property type="nucleotide sequence ID" value="NZ_JBHUNE010000006.1"/>
</dbReference>
<evidence type="ECO:0008006" key="4">
    <source>
        <dbReference type="Google" id="ProtNLM"/>
    </source>
</evidence>
<comment type="caution">
    <text evidence="2">The sequence shown here is derived from an EMBL/GenBank/DDBJ whole genome shotgun (WGS) entry which is preliminary data.</text>
</comment>
<feature type="transmembrane region" description="Helical" evidence="1">
    <location>
        <begin position="137"/>
        <end position="160"/>
    </location>
</feature>
<keyword evidence="3" id="KW-1185">Reference proteome</keyword>
<keyword evidence="1" id="KW-1133">Transmembrane helix</keyword>
<evidence type="ECO:0000313" key="3">
    <source>
        <dbReference type="Proteomes" id="UP001597492"/>
    </source>
</evidence>
<feature type="transmembrane region" description="Helical" evidence="1">
    <location>
        <begin position="44"/>
        <end position="68"/>
    </location>
</feature>